<proteinExistence type="inferred from homology"/>
<name>A0A8T2IIS2_9PIPI</name>
<dbReference type="PANTHER" id="PTHR11199:SF2">
    <property type="entry name" value="COHESIN SUBUNIT SA"/>
    <property type="match status" value="1"/>
</dbReference>
<dbReference type="GO" id="GO:0000785">
    <property type="term" value="C:chromatin"/>
    <property type="evidence" value="ECO:0007669"/>
    <property type="project" value="TreeGrafter"/>
</dbReference>
<dbReference type="GO" id="GO:0003682">
    <property type="term" value="F:chromatin binding"/>
    <property type="evidence" value="ECO:0007669"/>
    <property type="project" value="TreeGrafter"/>
</dbReference>
<accession>A0A8T2IIS2</accession>
<comment type="similarity">
    <text evidence="1">Belongs to the SCC3 family.</text>
</comment>
<dbReference type="AlphaFoldDB" id="A0A8T2IIS2"/>
<keyword evidence="4" id="KW-1185">Reference proteome</keyword>
<dbReference type="InterPro" id="IPR039662">
    <property type="entry name" value="Cohesin_Scc3/SA"/>
</dbReference>
<dbReference type="EMBL" id="JAACNH010000719">
    <property type="protein sequence ID" value="KAG8430668.1"/>
    <property type="molecule type" value="Genomic_DNA"/>
</dbReference>
<dbReference type="PANTHER" id="PTHR11199">
    <property type="entry name" value="STROMAL ANTIGEN"/>
    <property type="match status" value="1"/>
</dbReference>
<evidence type="ECO:0000259" key="2">
    <source>
        <dbReference type="Pfam" id="PF24571"/>
    </source>
</evidence>
<protein>
    <recommendedName>
        <fullName evidence="2">Cohesin subunit SCC3/SA HEAT-repeats domain-containing protein</fullName>
    </recommendedName>
</protein>
<evidence type="ECO:0000313" key="3">
    <source>
        <dbReference type="EMBL" id="KAG8430668.1"/>
    </source>
</evidence>
<dbReference type="InterPro" id="IPR056396">
    <property type="entry name" value="HEAT_SCC3-SA"/>
</dbReference>
<organism evidence="3 4">
    <name type="scientific">Hymenochirus boettgeri</name>
    <name type="common">Congo dwarf clawed frog</name>
    <dbReference type="NCBI Taxonomy" id="247094"/>
    <lineage>
        <taxon>Eukaryota</taxon>
        <taxon>Metazoa</taxon>
        <taxon>Chordata</taxon>
        <taxon>Craniata</taxon>
        <taxon>Vertebrata</taxon>
        <taxon>Euteleostomi</taxon>
        <taxon>Amphibia</taxon>
        <taxon>Batrachia</taxon>
        <taxon>Anura</taxon>
        <taxon>Pipoidea</taxon>
        <taxon>Pipidae</taxon>
        <taxon>Pipinae</taxon>
        <taxon>Hymenochirus</taxon>
    </lineage>
</organism>
<sequence>MTLDKDNDVCVQVMRLLVLMSQNCEDLFTQEDCESLYQFVYTAHRPLAAAAGEFLYKRYLFTEVEGSTEGTKDNARQLKILLTFFCENELHEHLAYLVDSLWDCNPGFLKDWQCMSSILLQDTNEKDALNIIQERLLIELLLASVRQAVIGHPPVGRGTMKKVLSAKEKKVQLEDRVKITEHFAGTLHLLLAKFFTEPEKMANLLQILQYFDMEVYCSLGLNKNLEVLLNQLNHTVEIHSDPEVLEACSKAYISLSKRNLECQANVDLSKKQLMDQLVDTFNKMLHDILHEREVPLNAEDVDQMSCVLRRLAAFHNGHDLTQWNLYQKTSQLLLFEDEHRCLPVQLLLPAFQCMYYALLWKVLAVIEDKPSKEDLVLFKAHLTTFWSLCKHYLHYQDQPMQEQAFLSLCDLLFLLSHRSRGIYCCVDSSLQSELLLFVQHHVFQGDEDLDKAASLSENNEENMEGLYKRRNLLAVYCKLIIYNVVEMAAASEIYKEYIKAYNDFGDIIKEILSRTRQSDRIESAKTLVLCLQQLFQKHKEEYGSASQYSASFSNIKEMARRFSLTFGLDHLKYRESVTMMHKQGIEFAFREPPLKDSGPPPNLPFLILINEFSSKLLKADKRLV</sequence>
<gene>
    <name evidence="3" type="ORF">GDO86_020184</name>
</gene>
<dbReference type="GO" id="GO:0007062">
    <property type="term" value="P:sister chromatid cohesion"/>
    <property type="evidence" value="ECO:0007669"/>
    <property type="project" value="TreeGrafter"/>
</dbReference>
<feature type="domain" description="Cohesin subunit SCC3/SA HEAT-repeats" evidence="2">
    <location>
        <begin position="96"/>
        <end position="360"/>
    </location>
</feature>
<evidence type="ECO:0000256" key="1">
    <source>
        <dbReference type="ARBA" id="ARBA00005486"/>
    </source>
</evidence>
<dbReference type="Pfam" id="PF24571">
    <property type="entry name" value="HEAT_SCC3-SA"/>
    <property type="match status" value="1"/>
</dbReference>
<dbReference type="GO" id="GO:0008278">
    <property type="term" value="C:cohesin complex"/>
    <property type="evidence" value="ECO:0007669"/>
    <property type="project" value="TreeGrafter"/>
</dbReference>
<dbReference type="Proteomes" id="UP000812440">
    <property type="component" value="Unassembled WGS sequence"/>
</dbReference>
<dbReference type="OrthoDB" id="498590at2759"/>
<evidence type="ECO:0000313" key="4">
    <source>
        <dbReference type="Proteomes" id="UP000812440"/>
    </source>
</evidence>
<reference evidence="3" key="1">
    <citation type="thesis" date="2020" institute="ProQuest LLC" country="789 East Eisenhower Parkway, Ann Arbor, MI, USA">
        <title>Comparative Genomics and Chromosome Evolution.</title>
        <authorList>
            <person name="Mudd A.B."/>
        </authorList>
    </citation>
    <scope>NUCLEOTIDE SEQUENCE</scope>
    <source>
        <strain evidence="3">Female2</strain>
        <tissue evidence="3">Blood</tissue>
    </source>
</reference>
<dbReference type="GO" id="GO:0005634">
    <property type="term" value="C:nucleus"/>
    <property type="evidence" value="ECO:0007669"/>
    <property type="project" value="TreeGrafter"/>
</dbReference>
<comment type="caution">
    <text evidence="3">The sequence shown here is derived from an EMBL/GenBank/DDBJ whole genome shotgun (WGS) entry which is preliminary data.</text>
</comment>